<feature type="transmembrane region" description="Helical" evidence="1">
    <location>
        <begin position="33"/>
        <end position="52"/>
    </location>
</feature>
<gene>
    <name evidence="2" type="ORF">FPQ13_05140</name>
</gene>
<organism evidence="2 3">
    <name type="scientific">Allobacillus salarius</name>
    <dbReference type="NCBI Taxonomy" id="1955272"/>
    <lineage>
        <taxon>Bacteria</taxon>
        <taxon>Bacillati</taxon>
        <taxon>Bacillota</taxon>
        <taxon>Bacilli</taxon>
        <taxon>Bacillales</taxon>
        <taxon>Bacillaceae</taxon>
        <taxon>Allobacillus</taxon>
    </lineage>
</organism>
<dbReference type="RefSeq" id="WP_144088251.1">
    <property type="nucleotide sequence ID" value="NZ_VMHE01000005.1"/>
</dbReference>
<protein>
    <submittedName>
        <fullName evidence="2">Uncharacterized protein</fullName>
    </submittedName>
</protein>
<keyword evidence="3" id="KW-1185">Reference proteome</keyword>
<reference evidence="2 3" key="1">
    <citation type="submission" date="2019-07" db="EMBL/GenBank/DDBJ databases">
        <title>Allobacillus sp. nov. SKP isolated from shrimp paste of Euphausiacea.</title>
        <authorList>
            <person name="Kanchanasin P."/>
            <person name="Tanasupawat S."/>
            <person name="Shi W."/>
            <person name="Wu L."/>
            <person name="Ma J."/>
        </authorList>
    </citation>
    <scope>NUCLEOTIDE SEQUENCE [LARGE SCALE GENOMIC DNA]</scope>
    <source>
        <strain evidence="2 3">SKP4-8</strain>
    </source>
</reference>
<evidence type="ECO:0000313" key="3">
    <source>
        <dbReference type="Proteomes" id="UP000316425"/>
    </source>
</evidence>
<evidence type="ECO:0000313" key="2">
    <source>
        <dbReference type="EMBL" id="TSJ66252.1"/>
    </source>
</evidence>
<dbReference type="EMBL" id="VMHE01000005">
    <property type="protein sequence ID" value="TSJ66252.1"/>
    <property type="molecule type" value="Genomic_DNA"/>
</dbReference>
<dbReference type="Proteomes" id="UP000316425">
    <property type="component" value="Unassembled WGS sequence"/>
</dbReference>
<dbReference type="OrthoDB" id="2885351at2"/>
<feature type="transmembrane region" description="Helical" evidence="1">
    <location>
        <begin position="95"/>
        <end position="112"/>
    </location>
</feature>
<keyword evidence="1" id="KW-0472">Membrane</keyword>
<dbReference type="AlphaFoldDB" id="A0A556PPD4"/>
<keyword evidence="1" id="KW-0812">Transmembrane</keyword>
<name>A0A556PPD4_9BACI</name>
<feature type="transmembrane region" description="Helical" evidence="1">
    <location>
        <begin position="64"/>
        <end position="83"/>
    </location>
</feature>
<accession>A0A556PPD4</accession>
<evidence type="ECO:0000256" key="1">
    <source>
        <dbReference type="SAM" id="Phobius"/>
    </source>
</evidence>
<keyword evidence="1" id="KW-1133">Transmembrane helix</keyword>
<comment type="caution">
    <text evidence="2">The sequence shown here is derived from an EMBL/GenBank/DDBJ whole genome shotgun (WGS) entry which is preliminary data.</text>
</comment>
<feature type="transmembrane region" description="Helical" evidence="1">
    <location>
        <begin position="7"/>
        <end position="27"/>
    </location>
</feature>
<proteinExistence type="predicted"/>
<sequence length="117" mass="13252">MKTILKIIEIILLAIFTIALFLDFFPQPNFSDWSSQVFWLALILLIIAGFLSKKVDGDKSSNKFSNFILFYTISLIVLFSIAGGESQSGISLTEPLIWIVFVLGFFIDIRGVRKQKN</sequence>